<dbReference type="SMART" id="SM00387">
    <property type="entry name" value="HATPase_c"/>
    <property type="match status" value="1"/>
</dbReference>
<dbReference type="InterPro" id="IPR003661">
    <property type="entry name" value="HisK_dim/P_dom"/>
</dbReference>
<dbReference type="EC" id="2.7.13.3" evidence="2"/>
<sequence>MTPQQDTQFMEQNLKAWRIMRLLTVYRIALALLLVALIYTGYLPEPLGESYPGLFLGAVFAYAVFAVLEIYPLLLRTPDFTWQVYVHTCVDILLFTLMMHASGGVSSGVGMLLVVSIANASMLLAGRLSVFFAALASLAVLGEQFYSQIHGTPSAYNYSMAGLLGLTLLVTSVLAAVLARQARENADLAHARGLDLANMSELTEQVISQMSTGVLVVDQQQHVRLINQAARRLLDAPSQSLGAPLQHFSVELNLQLHLWCDETIHQHEKRRIDTLPASLLVQIVRISSGGDSRKAGVLIFLEDAAVVEDQSQQLRLAALGRLTAGIAHEIRNPLSAIRHAGALLSESSHLPAEDQRLTDIIQDNTARVNRIVEDVLQLGNRDRISREALTLNHWLRHFLDELACIYPQVSDVVRLDDQSDGLIRVYFDSGHLHQILSNLCRNALDFAACSTDVPEVIVRLSGGGGRMTFIEVVNNGPPVAQQDRERLFEPFFTTTAKGTGLGLYLSRELAQANQCHLAHQQLQGYTCFRLSFSAQATLGETE</sequence>
<dbReference type="PANTHER" id="PTHR43065">
    <property type="entry name" value="SENSOR HISTIDINE KINASE"/>
    <property type="match status" value="1"/>
</dbReference>
<dbReference type="AlphaFoldDB" id="A0A063Y2D5"/>
<feature type="transmembrane region" description="Helical" evidence="4">
    <location>
        <begin position="92"/>
        <end position="118"/>
    </location>
</feature>
<evidence type="ECO:0000256" key="1">
    <source>
        <dbReference type="ARBA" id="ARBA00000085"/>
    </source>
</evidence>
<evidence type="ECO:0000313" key="7">
    <source>
        <dbReference type="Proteomes" id="UP000027318"/>
    </source>
</evidence>
<keyword evidence="4" id="KW-0472">Membrane</keyword>
<dbReference type="InterPro" id="IPR036097">
    <property type="entry name" value="HisK_dim/P_sf"/>
</dbReference>
<keyword evidence="6" id="KW-0418">Kinase</keyword>
<dbReference type="Gene3D" id="3.30.450.20">
    <property type="entry name" value="PAS domain"/>
    <property type="match status" value="1"/>
</dbReference>
<gene>
    <name evidence="6" type="ORF">ADINL_2459</name>
</gene>
<feature type="transmembrane region" description="Helical" evidence="4">
    <location>
        <begin position="124"/>
        <end position="146"/>
    </location>
</feature>
<dbReference type="Gene3D" id="1.10.287.130">
    <property type="match status" value="1"/>
</dbReference>
<dbReference type="InterPro" id="IPR004358">
    <property type="entry name" value="Sig_transdc_His_kin-like_C"/>
</dbReference>
<organism evidence="6 7">
    <name type="scientific">Nitrincola lacisaponensis</name>
    <dbReference type="NCBI Taxonomy" id="267850"/>
    <lineage>
        <taxon>Bacteria</taxon>
        <taxon>Pseudomonadati</taxon>
        <taxon>Pseudomonadota</taxon>
        <taxon>Gammaproteobacteria</taxon>
        <taxon>Oceanospirillales</taxon>
        <taxon>Oceanospirillaceae</taxon>
        <taxon>Nitrincola</taxon>
    </lineage>
</organism>
<dbReference type="EMBL" id="JMSZ01000032">
    <property type="protein sequence ID" value="KDE39330.1"/>
    <property type="molecule type" value="Genomic_DNA"/>
</dbReference>
<dbReference type="STRING" id="267850.ADINL_2459"/>
<dbReference type="CDD" id="cd00082">
    <property type="entry name" value="HisKA"/>
    <property type="match status" value="1"/>
</dbReference>
<keyword evidence="4" id="KW-0812">Transmembrane</keyword>
<dbReference type="SMART" id="SM00388">
    <property type="entry name" value="HisKA"/>
    <property type="match status" value="1"/>
</dbReference>
<protein>
    <recommendedName>
        <fullName evidence="2">histidine kinase</fullName>
        <ecNumber evidence="2">2.7.13.3</ecNumber>
    </recommendedName>
</protein>
<evidence type="ECO:0000256" key="3">
    <source>
        <dbReference type="ARBA" id="ARBA00022553"/>
    </source>
</evidence>
<dbReference type="SUPFAM" id="SSF47384">
    <property type="entry name" value="Homodimeric domain of signal transducing histidine kinase"/>
    <property type="match status" value="1"/>
</dbReference>
<evidence type="ECO:0000256" key="2">
    <source>
        <dbReference type="ARBA" id="ARBA00012438"/>
    </source>
</evidence>
<dbReference type="CDD" id="cd00075">
    <property type="entry name" value="HATPase"/>
    <property type="match status" value="1"/>
</dbReference>
<evidence type="ECO:0000259" key="5">
    <source>
        <dbReference type="PROSITE" id="PS50109"/>
    </source>
</evidence>
<dbReference type="Pfam" id="PF02518">
    <property type="entry name" value="HATPase_c"/>
    <property type="match status" value="1"/>
</dbReference>
<accession>A0A063Y2D5</accession>
<dbReference type="GO" id="GO:0000155">
    <property type="term" value="F:phosphorelay sensor kinase activity"/>
    <property type="evidence" value="ECO:0007669"/>
    <property type="project" value="InterPro"/>
</dbReference>
<dbReference type="Proteomes" id="UP000027318">
    <property type="component" value="Unassembled WGS sequence"/>
</dbReference>
<dbReference type="Pfam" id="PF00512">
    <property type="entry name" value="HisKA"/>
    <property type="match status" value="1"/>
</dbReference>
<dbReference type="Gene3D" id="3.30.565.10">
    <property type="entry name" value="Histidine kinase-like ATPase, C-terminal domain"/>
    <property type="match status" value="1"/>
</dbReference>
<dbReference type="InterPro" id="IPR000014">
    <property type="entry name" value="PAS"/>
</dbReference>
<dbReference type="PRINTS" id="PR00344">
    <property type="entry name" value="BCTRLSENSOR"/>
</dbReference>
<name>A0A063Y2D5_9GAMM</name>
<dbReference type="PANTHER" id="PTHR43065:SF52">
    <property type="entry name" value="SENSOR PROTEIN KINASE PILS"/>
    <property type="match status" value="1"/>
</dbReference>
<keyword evidence="7" id="KW-1185">Reference proteome</keyword>
<feature type="transmembrane region" description="Helical" evidence="4">
    <location>
        <begin position="20"/>
        <end position="39"/>
    </location>
</feature>
<evidence type="ECO:0000313" key="6">
    <source>
        <dbReference type="EMBL" id="KDE39330.1"/>
    </source>
</evidence>
<proteinExistence type="predicted"/>
<feature type="domain" description="Histidine kinase" evidence="5">
    <location>
        <begin position="325"/>
        <end position="536"/>
    </location>
</feature>
<dbReference type="InterPro" id="IPR003594">
    <property type="entry name" value="HATPase_dom"/>
</dbReference>
<feature type="transmembrane region" description="Helical" evidence="4">
    <location>
        <begin position="51"/>
        <end position="71"/>
    </location>
</feature>
<keyword evidence="4" id="KW-1133">Transmembrane helix</keyword>
<keyword evidence="6" id="KW-0808">Transferase</keyword>
<dbReference type="InterPro" id="IPR036890">
    <property type="entry name" value="HATPase_C_sf"/>
</dbReference>
<reference evidence="6 7" key="1">
    <citation type="journal article" date="2005" name="Int. J. Syst. Evol. Microbiol.">
        <title>Nitrincola lacisaponensis gen. nov., sp. nov., a novel alkaliphilic bacterium isolated from an alkaline, saline lake.</title>
        <authorList>
            <person name="Dimitriu P.A."/>
            <person name="Shukla S.K."/>
            <person name="Conradt J."/>
            <person name="Marquez M.C."/>
            <person name="Ventosa A."/>
            <person name="Maglia A."/>
            <person name="Peyton B.M."/>
            <person name="Pinkart H.C."/>
            <person name="Mormile M.R."/>
        </authorList>
    </citation>
    <scope>NUCLEOTIDE SEQUENCE [LARGE SCALE GENOMIC DNA]</scope>
    <source>
        <strain evidence="6 7">4CA</strain>
    </source>
</reference>
<dbReference type="Pfam" id="PF25323">
    <property type="entry name" value="6TM_PilS"/>
    <property type="match status" value="1"/>
</dbReference>
<evidence type="ECO:0000256" key="4">
    <source>
        <dbReference type="SAM" id="Phobius"/>
    </source>
</evidence>
<dbReference type="PROSITE" id="PS50109">
    <property type="entry name" value="HIS_KIN"/>
    <property type="match status" value="1"/>
</dbReference>
<feature type="transmembrane region" description="Helical" evidence="4">
    <location>
        <begin position="158"/>
        <end position="179"/>
    </location>
</feature>
<comment type="caution">
    <text evidence="6">The sequence shown here is derived from an EMBL/GenBank/DDBJ whole genome shotgun (WGS) entry which is preliminary data.</text>
</comment>
<comment type="catalytic activity">
    <reaction evidence="1">
        <text>ATP + protein L-histidine = ADP + protein N-phospho-L-histidine.</text>
        <dbReference type="EC" id="2.7.13.3"/>
    </reaction>
</comment>
<dbReference type="Pfam" id="PF13188">
    <property type="entry name" value="PAS_8"/>
    <property type="match status" value="1"/>
</dbReference>
<dbReference type="SUPFAM" id="SSF55874">
    <property type="entry name" value="ATPase domain of HSP90 chaperone/DNA topoisomerase II/histidine kinase"/>
    <property type="match status" value="1"/>
</dbReference>
<keyword evidence="3" id="KW-0597">Phosphoprotein</keyword>
<dbReference type="InterPro" id="IPR005467">
    <property type="entry name" value="His_kinase_dom"/>
</dbReference>